<name>A0ABV2JNH2_9STRE</name>
<gene>
    <name evidence="7" type="ORF">ABID27_001531</name>
</gene>
<accession>A0ABV2JNH2</accession>
<feature type="domain" description="N-acetyltransferase" evidence="6">
    <location>
        <begin position="1"/>
        <end position="137"/>
    </location>
</feature>
<comment type="similarity">
    <text evidence="1 5">Belongs to the acetyltransferase family. RimI subfamily.</text>
</comment>
<proteinExistence type="inferred from homology"/>
<dbReference type="Gene3D" id="3.40.630.30">
    <property type="match status" value="1"/>
</dbReference>
<evidence type="ECO:0000256" key="3">
    <source>
        <dbReference type="ARBA" id="ARBA00022679"/>
    </source>
</evidence>
<evidence type="ECO:0000313" key="8">
    <source>
        <dbReference type="Proteomes" id="UP001549055"/>
    </source>
</evidence>
<dbReference type="InterPro" id="IPR000182">
    <property type="entry name" value="GNAT_dom"/>
</dbReference>
<dbReference type="CDD" id="cd04301">
    <property type="entry name" value="NAT_SF"/>
    <property type="match status" value="1"/>
</dbReference>
<comment type="catalytic activity">
    <reaction evidence="5">
        <text>N-terminal L-alanyl-[ribosomal protein bS18] + acetyl-CoA = N-terminal N(alpha)-acetyl-L-alanyl-[ribosomal protein bS18] + CoA + H(+)</text>
        <dbReference type="Rhea" id="RHEA:43756"/>
        <dbReference type="Rhea" id="RHEA-COMP:10676"/>
        <dbReference type="Rhea" id="RHEA-COMP:10677"/>
        <dbReference type="ChEBI" id="CHEBI:15378"/>
        <dbReference type="ChEBI" id="CHEBI:57287"/>
        <dbReference type="ChEBI" id="CHEBI:57288"/>
        <dbReference type="ChEBI" id="CHEBI:64718"/>
        <dbReference type="ChEBI" id="CHEBI:83683"/>
        <dbReference type="EC" id="2.3.1.266"/>
    </reaction>
</comment>
<dbReference type="InterPro" id="IPR006464">
    <property type="entry name" value="AcTrfase_RimI/Ard1"/>
</dbReference>
<dbReference type="SUPFAM" id="SSF55729">
    <property type="entry name" value="Acyl-CoA N-acyltransferases (Nat)"/>
    <property type="match status" value="1"/>
</dbReference>
<dbReference type="Proteomes" id="UP001549055">
    <property type="component" value="Unassembled WGS sequence"/>
</dbReference>
<dbReference type="RefSeq" id="WP_354281350.1">
    <property type="nucleotide sequence ID" value="NZ_JBEPMK010000005.1"/>
</dbReference>
<evidence type="ECO:0000259" key="6">
    <source>
        <dbReference type="PROSITE" id="PS51186"/>
    </source>
</evidence>
<keyword evidence="4 7" id="KW-0012">Acyltransferase</keyword>
<dbReference type="EMBL" id="JBEPMK010000005">
    <property type="protein sequence ID" value="MET3644900.1"/>
    <property type="molecule type" value="Genomic_DNA"/>
</dbReference>
<keyword evidence="2 5" id="KW-0963">Cytoplasm</keyword>
<evidence type="ECO:0000256" key="5">
    <source>
        <dbReference type="RuleBase" id="RU363094"/>
    </source>
</evidence>
<evidence type="ECO:0000256" key="4">
    <source>
        <dbReference type="ARBA" id="ARBA00023315"/>
    </source>
</evidence>
<sequence length="138" mass="15616">MADSKYVEAVWEILSDVYPMAPWNKEQIAADMDQTQTQYFFVEQDGEIVGFLAVQDLAGELEITNIAVKTAYQGQGLAGHLLEQLQMVSGSIFLEVREGNLAARALYQKYSFKQIGLRKNYYRAPVENAVIMERKNEG</sequence>
<keyword evidence="8" id="KW-1185">Reference proteome</keyword>
<dbReference type="Pfam" id="PF00583">
    <property type="entry name" value="Acetyltransf_1"/>
    <property type="match status" value="1"/>
</dbReference>
<dbReference type="NCBIfam" id="TIGR01575">
    <property type="entry name" value="rimI"/>
    <property type="match status" value="1"/>
</dbReference>
<comment type="caution">
    <text evidence="7">The sequence shown here is derived from an EMBL/GenBank/DDBJ whole genome shotgun (WGS) entry which is preliminary data.</text>
</comment>
<comment type="subcellular location">
    <subcellularLocation>
        <location evidence="5">Cytoplasm</location>
    </subcellularLocation>
</comment>
<dbReference type="PANTHER" id="PTHR43420:SF44">
    <property type="entry name" value="ACETYLTRANSFERASE YPEA"/>
    <property type="match status" value="1"/>
</dbReference>
<dbReference type="PANTHER" id="PTHR43420">
    <property type="entry name" value="ACETYLTRANSFERASE"/>
    <property type="match status" value="1"/>
</dbReference>
<keyword evidence="3 7" id="KW-0808">Transferase</keyword>
<dbReference type="PROSITE" id="PS51186">
    <property type="entry name" value="GNAT"/>
    <property type="match status" value="1"/>
</dbReference>
<dbReference type="InterPro" id="IPR016181">
    <property type="entry name" value="Acyl_CoA_acyltransferase"/>
</dbReference>
<dbReference type="GO" id="GO:0008999">
    <property type="term" value="F:protein-N-terminal-alanine acetyltransferase activity"/>
    <property type="evidence" value="ECO:0007669"/>
    <property type="project" value="UniProtKB-EC"/>
</dbReference>
<evidence type="ECO:0000256" key="2">
    <source>
        <dbReference type="ARBA" id="ARBA00022490"/>
    </source>
</evidence>
<dbReference type="InterPro" id="IPR050680">
    <property type="entry name" value="YpeA/RimI_acetyltransf"/>
</dbReference>
<organism evidence="7 8">
    <name type="scientific">Streptococcus gallinaceus</name>
    <dbReference type="NCBI Taxonomy" id="165758"/>
    <lineage>
        <taxon>Bacteria</taxon>
        <taxon>Bacillati</taxon>
        <taxon>Bacillota</taxon>
        <taxon>Bacilli</taxon>
        <taxon>Lactobacillales</taxon>
        <taxon>Streptococcaceae</taxon>
        <taxon>Streptococcus</taxon>
    </lineage>
</organism>
<evidence type="ECO:0000313" key="7">
    <source>
        <dbReference type="EMBL" id="MET3644900.1"/>
    </source>
</evidence>
<dbReference type="EC" id="2.3.1.266" evidence="5"/>
<evidence type="ECO:0000256" key="1">
    <source>
        <dbReference type="ARBA" id="ARBA00005395"/>
    </source>
</evidence>
<reference evidence="7 8" key="1">
    <citation type="submission" date="2024-06" db="EMBL/GenBank/DDBJ databases">
        <title>Genomic Encyclopedia of Type Strains, Phase IV (KMG-IV): sequencing the most valuable type-strain genomes for metagenomic binning, comparative biology and taxonomic classification.</title>
        <authorList>
            <person name="Goeker M."/>
        </authorList>
    </citation>
    <scope>NUCLEOTIDE SEQUENCE [LARGE SCALE GENOMIC DNA]</scope>
    <source>
        <strain evidence="7 8">DSM 15349</strain>
    </source>
</reference>
<protein>
    <recommendedName>
        <fullName evidence="5">[Ribosomal protein bS18]-alanine N-acetyltransferase</fullName>
        <ecNumber evidence="5">2.3.1.266</ecNumber>
    </recommendedName>
</protein>
<comment type="function">
    <text evidence="5">Acetylates the N-terminal alanine of ribosomal protein bS18.</text>
</comment>